<evidence type="ECO:0000256" key="1">
    <source>
        <dbReference type="SAM" id="Phobius"/>
    </source>
</evidence>
<proteinExistence type="predicted"/>
<reference evidence="2 3" key="1">
    <citation type="journal article" date="2021" name="Commun. Biol.">
        <title>The genome of Shorea leprosula (Dipterocarpaceae) highlights the ecological relevance of drought in aseasonal tropical rainforests.</title>
        <authorList>
            <person name="Ng K.K.S."/>
            <person name="Kobayashi M.J."/>
            <person name="Fawcett J.A."/>
            <person name="Hatakeyama M."/>
            <person name="Paape T."/>
            <person name="Ng C.H."/>
            <person name="Ang C.C."/>
            <person name="Tnah L.H."/>
            <person name="Lee C.T."/>
            <person name="Nishiyama T."/>
            <person name="Sese J."/>
            <person name="O'Brien M.J."/>
            <person name="Copetti D."/>
            <person name="Mohd Noor M.I."/>
            <person name="Ong R.C."/>
            <person name="Putra M."/>
            <person name="Sireger I.Z."/>
            <person name="Indrioko S."/>
            <person name="Kosugi Y."/>
            <person name="Izuno A."/>
            <person name="Isagi Y."/>
            <person name="Lee S.L."/>
            <person name="Shimizu K.K."/>
        </authorList>
    </citation>
    <scope>NUCLEOTIDE SEQUENCE [LARGE SCALE GENOMIC DNA]</scope>
    <source>
        <strain evidence="2">214</strain>
    </source>
</reference>
<feature type="transmembrane region" description="Helical" evidence="1">
    <location>
        <begin position="22"/>
        <end position="47"/>
    </location>
</feature>
<comment type="caution">
    <text evidence="2">The sequence shown here is derived from an EMBL/GenBank/DDBJ whole genome shotgun (WGS) entry which is preliminary data.</text>
</comment>
<organism evidence="2 3">
    <name type="scientific">Rubroshorea leprosula</name>
    <dbReference type="NCBI Taxonomy" id="152421"/>
    <lineage>
        <taxon>Eukaryota</taxon>
        <taxon>Viridiplantae</taxon>
        <taxon>Streptophyta</taxon>
        <taxon>Embryophyta</taxon>
        <taxon>Tracheophyta</taxon>
        <taxon>Spermatophyta</taxon>
        <taxon>Magnoliopsida</taxon>
        <taxon>eudicotyledons</taxon>
        <taxon>Gunneridae</taxon>
        <taxon>Pentapetalae</taxon>
        <taxon>rosids</taxon>
        <taxon>malvids</taxon>
        <taxon>Malvales</taxon>
        <taxon>Dipterocarpaceae</taxon>
        <taxon>Rubroshorea</taxon>
    </lineage>
</organism>
<gene>
    <name evidence="2" type="ORF">SLEP1_g37778</name>
</gene>
<evidence type="ECO:0000313" key="3">
    <source>
        <dbReference type="Proteomes" id="UP001054252"/>
    </source>
</evidence>
<name>A0AAV5KW17_9ROSI</name>
<keyword evidence="1" id="KW-0812">Transmembrane</keyword>
<keyword evidence="1" id="KW-1133">Transmembrane helix</keyword>
<keyword evidence="3" id="KW-1185">Reference proteome</keyword>
<dbReference type="AlphaFoldDB" id="A0AAV5KW17"/>
<dbReference type="PANTHER" id="PTHR33527">
    <property type="entry name" value="OS07G0274300 PROTEIN"/>
    <property type="match status" value="1"/>
</dbReference>
<sequence>MELISKISIEELKNFHTTDRYAYARLAISLGLDPLLSMIIVAFWNWLERLGFRNFVKNSETLSDADLYALANEAVSCLRCLECFSEELFPWIQIDVPQTERLAGQVISLGHIFPCKEFTIKAIMDFVNNVCARAFADIVPRTTKSPENENHVQDPAPAPEKNRTLFITFSKGHPISKQELEDLITRKFGYCVETIYMKIDPEPLFARVVVHSTSDITKILGDNDLVKFSINGKDVWVRRFVIKCKDQPPTAKQCRQQRC</sequence>
<evidence type="ECO:0000313" key="2">
    <source>
        <dbReference type="EMBL" id="GKV28771.1"/>
    </source>
</evidence>
<dbReference type="EMBL" id="BPVZ01000080">
    <property type="protein sequence ID" value="GKV28771.1"/>
    <property type="molecule type" value="Genomic_DNA"/>
</dbReference>
<keyword evidence="1" id="KW-0472">Membrane</keyword>
<dbReference type="PANTHER" id="PTHR33527:SF16">
    <property type="entry name" value="RRM DOMAIN-CONTAINING PROTEIN"/>
    <property type="match status" value="1"/>
</dbReference>
<accession>A0AAV5KW17</accession>
<protein>
    <submittedName>
        <fullName evidence="2">Uncharacterized protein</fullName>
    </submittedName>
</protein>
<dbReference type="Proteomes" id="UP001054252">
    <property type="component" value="Unassembled WGS sequence"/>
</dbReference>